<dbReference type="CDD" id="cd00876">
    <property type="entry name" value="Ras"/>
    <property type="match status" value="1"/>
</dbReference>
<name>A0A4Z1FL88_9HELO</name>
<keyword evidence="2" id="KW-0342">GTP-binding</keyword>
<dbReference type="FunFam" id="3.40.50.300:FF:001856">
    <property type="entry name" value="RAS small monomeric GTPase, putative"/>
    <property type="match status" value="1"/>
</dbReference>
<dbReference type="SMART" id="SM00174">
    <property type="entry name" value="RHO"/>
    <property type="match status" value="1"/>
</dbReference>
<dbReference type="InterPro" id="IPR027417">
    <property type="entry name" value="P-loop_NTPase"/>
</dbReference>
<dbReference type="InterPro" id="IPR020849">
    <property type="entry name" value="Small_GTPase_Ras-type"/>
</dbReference>
<comment type="caution">
    <text evidence="4">The sequence shown here is derived from an EMBL/GenBank/DDBJ whole genome shotgun (WGS) entry which is preliminary data.</text>
</comment>
<dbReference type="PROSITE" id="PS51419">
    <property type="entry name" value="RAB"/>
    <property type="match status" value="1"/>
</dbReference>
<evidence type="ECO:0000256" key="3">
    <source>
        <dbReference type="SAM" id="MobiDB-lite"/>
    </source>
</evidence>
<feature type="region of interest" description="Disordered" evidence="3">
    <location>
        <begin position="263"/>
        <end position="291"/>
    </location>
</feature>
<dbReference type="PROSITE" id="PS51421">
    <property type="entry name" value="RAS"/>
    <property type="match status" value="1"/>
</dbReference>
<dbReference type="GO" id="GO:0007165">
    <property type="term" value="P:signal transduction"/>
    <property type="evidence" value="ECO:0007669"/>
    <property type="project" value="InterPro"/>
</dbReference>
<dbReference type="SMART" id="SM00173">
    <property type="entry name" value="RAS"/>
    <property type="match status" value="1"/>
</dbReference>
<dbReference type="InterPro" id="IPR005225">
    <property type="entry name" value="Small_GTP-bd"/>
</dbReference>
<dbReference type="PANTHER" id="PTHR24070">
    <property type="entry name" value="RAS, DI-RAS, AND RHEB FAMILY MEMBERS OF SMALL GTPASE SUPERFAMILY"/>
    <property type="match status" value="1"/>
</dbReference>
<proteinExistence type="predicted"/>
<evidence type="ECO:0000256" key="1">
    <source>
        <dbReference type="ARBA" id="ARBA00022741"/>
    </source>
</evidence>
<dbReference type="Gene3D" id="3.40.50.300">
    <property type="entry name" value="P-loop containing nucleotide triphosphate hydrolases"/>
    <property type="match status" value="1"/>
</dbReference>
<evidence type="ECO:0000313" key="4">
    <source>
        <dbReference type="EMBL" id="TGO22291.1"/>
    </source>
</evidence>
<protein>
    <submittedName>
        <fullName evidence="4">Uncharacterized protein</fullName>
    </submittedName>
</protein>
<sequence>MAATSYDSNRITITILGDGGVGKSALTLRLVKSQWTSDYDPTIEDSYTLTRRIDGQTYHLSIIDTAGQEEYRGMWQSANGSMRSDAFLLVYDITRRESLDALDWFDELVTMEGEVRGEEWRRAQAESSPSKSRSKTKKFQSSNAKSIQGGGFDYGYTPPIKIIAGNKCDLQESREVTASQGLEWARARNCGFMETSARSIVNIEETFALIVRRVVEGRKRALMDREMMDRGEFGDEISGVRMDGVEGDEMNGEWEKLGTRRAMTKPLTPLPPGTPSGEYEKRGNRNGRGICKVAGKEGTRRDGRHRRELTTYINDITTYE</sequence>
<dbReference type="Pfam" id="PF00071">
    <property type="entry name" value="Ras"/>
    <property type="match status" value="2"/>
</dbReference>
<dbReference type="NCBIfam" id="TIGR00231">
    <property type="entry name" value="small_GTP"/>
    <property type="match status" value="1"/>
</dbReference>
<evidence type="ECO:0000313" key="5">
    <source>
        <dbReference type="Proteomes" id="UP000297910"/>
    </source>
</evidence>
<dbReference type="EMBL" id="PQXI01000174">
    <property type="protein sequence ID" value="TGO22291.1"/>
    <property type="molecule type" value="Genomic_DNA"/>
</dbReference>
<gene>
    <name evidence="4" type="ORF">BPAE_0174g00120</name>
</gene>
<keyword evidence="1" id="KW-0547">Nucleotide-binding</keyword>
<dbReference type="PRINTS" id="PR00449">
    <property type="entry name" value="RASTRNSFRMNG"/>
</dbReference>
<dbReference type="GO" id="GO:0016020">
    <property type="term" value="C:membrane"/>
    <property type="evidence" value="ECO:0007669"/>
    <property type="project" value="InterPro"/>
</dbReference>
<keyword evidence="5" id="KW-1185">Reference proteome</keyword>
<dbReference type="InterPro" id="IPR001806">
    <property type="entry name" value="Small_GTPase"/>
</dbReference>
<dbReference type="SUPFAM" id="SSF52540">
    <property type="entry name" value="P-loop containing nucleoside triphosphate hydrolases"/>
    <property type="match status" value="1"/>
</dbReference>
<dbReference type="GO" id="GO:0003924">
    <property type="term" value="F:GTPase activity"/>
    <property type="evidence" value="ECO:0007669"/>
    <property type="project" value="InterPro"/>
</dbReference>
<dbReference type="AlphaFoldDB" id="A0A4Z1FL88"/>
<feature type="region of interest" description="Disordered" evidence="3">
    <location>
        <begin position="118"/>
        <end position="144"/>
    </location>
</feature>
<dbReference type="SMART" id="SM00175">
    <property type="entry name" value="RAB"/>
    <property type="match status" value="1"/>
</dbReference>
<dbReference type="Proteomes" id="UP000297910">
    <property type="component" value="Unassembled WGS sequence"/>
</dbReference>
<organism evidence="4 5">
    <name type="scientific">Botrytis paeoniae</name>
    <dbReference type="NCBI Taxonomy" id="278948"/>
    <lineage>
        <taxon>Eukaryota</taxon>
        <taxon>Fungi</taxon>
        <taxon>Dikarya</taxon>
        <taxon>Ascomycota</taxon>
        <taxon>Pezizomycotina</taxon>
        <taxon>Leotiomycetes</taxon>
        <taxon>Helotiales</taxon>
        <taxon>Sclerotiniaceae</taxon>
        <taxon>Botrytis</taxon>
    </lineage>
</organism>
<dbReference type="GO" id="GO:0005525">
    <property type="term" value="F:GTP binding"/>
    <property type="evidence" value="ECO:0007669"/>
    <property type="project" value="UniProtKB-KW"/>
</dbReference>
<reference evidence="4 5" key="1">
    <citation type="submission" date="2017-12" db="EMBL/GenBank/DDBJ databases">
        <title>Comparative genomics of Botrytis spp.</title>
        <authorList>
            <person name="Valero-Jimenez C.A."/>
            <person name="Tapia P."/>
            <person name="Veloso J."/>
            <person name="Silva-Moreno E."/>
            <person name="Staats M."/>
            <person name="Valdes J.H."/>
            <person name="Van Kan J.A.L."/>
        </authorList>
    </citation>
    <scope>NUCLEOTIDE SEQUENCE [LARGE SCALE GENOMIC DNA]</scope>
    <source>
        <strain evidence="4 5">Bp0003</strain>
    </source>
</reference>
<evidence type="ECO:0000256" key="2">
    <source>
        <dbReference type="ARBA" id="ARBA00023134"/>
    </source>
</evidence>
<accession>A0A4Z1FL88</accession>